<keyword evidence="11" id="KW-1185">Reference proteome</keyword>
<dbReference type="PANTHER" id="PTHR47348">
    <property type="entry name" value="MEIOTICALLY UP-REGULATED GENE 190 PROTEIN"/>
    <property type="match status" value="1"/>
</dbReference>
<keyword evidence="3" id="KW-0445">Lipid transport</keyword>
<dbReference type="InterPro" id="IPR000008">
    <property type="entry name" value="C2_dom"/>
</dbReference>
<feature type="transmembrane region" description="Helical" evidence="7">
    <location>
        <begin position="133"/>
        <end position="156"/>
    </location>
</feature>
<comment type="caution">
    <text evidence="10">The sequence shown here is derived from an EMBL/GenBank/DDBJ whole genome shotgun (WGS) entry which is preliminary data.</text>
</comment>
<dbReference type="EMBL" id="BRPK01000001">
    <property type="protein sequence ID" value="GLB34002.1"/>
    <property type="molecule type" value="Genomic_DNA"/>
</dbReference>
<feature type="domain" description="SMP-LTD" evidence="9">
    <location>
        <begin position="185"/>
        <end position="395"/>
    </location>
</feature>
<evidence type="ECO:0000259" key="9">
    <source>
        <dbReference type="PROSITE" id="PS51847"/>
    </source>
</evidence>
<dbReference type="InterPro" id="IPR057349">
    <property type="entry name" value="C2_Mug190_3rd"/>
</dbReference>
<name>A0A9P3UIC3_LYOSH</name>
<keyword evidence="7" id="KW-0812">Transmembrane</keyword>
<evidence type="ECO:0000256" key="2">
    <source>
        <dbReference type="ARBA" id="ARBA00022448"/>
    </source>
</evidence>
<dbReference type="InterPro" id="IPR035892">
    <property type="entry name" value="C2_domain_sf"/>
</dbReference>
<feature type="domain" description="C2" evidence="8">
    <location>
        <begin position="386"/>
        <end position="523"/>
    </location>
</feature>
<feature type="compositionally biased region" description="Basic and acidic residues" evidence="6">
    <location>
        <begin position="1"/>
        <end position="20"/>
    </location>
</feature>
<feature type="region of interest" description="Disordered" evidence="6">
    <location>
        <begin position="1"/>
        <end position="23"/>
    </location>
</feature>
<dbReference type="InterPro" id="IPR031468">
    <property type="entry name" value="SMP_LBD"/>
</dbReference>
<dbReference type="Gene3D" id="2.60.40.150">
    <property type="entry name" value="C2 domain"/>
    <property type="match status" value="2"/>
</dbReference>
<evidence type="ECO:0000256" key="5">
    <source>
        <dbReference type="ARBA" id="ARBA00023136"/>
    </source>
</evidence>
<proteinExistence type="predicted"/>
<keyword evidence="2" id="KW-0813">Transport</keyword>
<keyword evidence="7" id="KW-1133">Transmembrane helix</keyword>
<dbReference type="SMART" id="SM00239">
    <property type="entry name" value="C2"/>
    <property type="match status" value="2"/>
</dbReference>
<feature type="transmembrane region" description="Helical" evidence="7">
    <location>
        <begin position="100"/>
        <end position="121"/>
    </location>
</feature>
<dbReference type="PROSITE" id="PS51847">
    <property type="entry name" value="SMP"/>
    <property type="match status" value="1"/>
</dbReference>
<evidence type="ECO:0000313" key="10">
    <source>
        <dbReference type="EMBL" id="GLB34002.1"/>
    </source>
</evidence>
<organism evidence="10 11">
    <name type="scientific">Lyophyllum shimeji</name>
    <name type="common">Hon-shimeji</name>
    <name type="synonym">Tricholoma shimeji</name>
    <dbReference type="NCBI Taxonomy" id="47721"/>
    <lineage>
        <taxon>Eukaryota</taxon>
        <taxon>Fungi</taxon>
        <taxon>Dikarya</taxon>
        <taxon>Basidiomycota</taxon>
        <taxon>Agaricomycotina</taxon>
        <taxon>Agaricomycetes</taxon>
        <taxon>Agaricomycetidae</taxon>
        <taxon>Agaricales</taxon>
        <taxon>Tricholomatineae</taxon>
        <taxon>Lyophyllaceae</taxon>
        <taxon>Lyophyllum</taxon>
    </lineage>
</organism>
<dbReference type="Pfam" id="PF25331">
    <property type="entry name" value="C2_Mug190_3rd"/>
    <property type="match status" value="1"/>
</dbReference>
<comment type="subcellular location">
    <subcellularLocation>
        <location evidence="1">Membrane</location>
    </subcellularLocation>
</comment>
<sequence>MSGRNRSEPAESNANEREVTDPVTHLPVVIHDHSSGELEQIPAHPSVFQDVYSQGRHGEDAVAASHRQHLELERILNEEIHRVRWLEASDVESRTKIRTAVIATCAAAIGGSGGLIFLWVWSKLLGRKVFGSVELLFGTSGSLLVALGVGACVLFYPSTPLESTKVARRKTPREGEKGVKDYDDEGPESDFWLNALLHSLWPIANPALFTPIADMLEDALQSTLPSFVHGVRVADIGQGSEPVRILGIRWLAAGKAGEETEGMKAEEGDFINLEVAFAYRARTDLGSGLRNRSGNAHLLMEFFLRGGVPVPVWVELTGLLSTARMRIQLTPNPPFFSFMTMTLLGQPKITLICTPLSRNFPNVMDVPGLSQWLQTAIDKGVSKYVAPRSLNLNLKELLKGREKMDTETVGLVLVTIRSAKGFRQGDVSNILARREGRKGDLYATLGWGKWGKPLWSTRIISNEDCPVWDETTALLAGPTEVHAQERLRVQLWDFDRMKADDLLGTVEISLEDLMHQSENRFSARKDIFTKTSGSPEQGRLSWECGFFSKTTLEQHLEERWAELPEFEREVATRAERKYKKAKARENVSGEIEQQKEEEMREMTQELIAQSKPREEWPTGVLAVKIERIFGLEVQKVKGSGFRDGSEGEDEESEDLPSPYCTVIINHHRVYKTRTKMKTDKPYFNALAERWLRHWRTTVVIISVRDARMHEPDPLIGVIVLPLHRVFEQKSHVNATFSLVGGIGHGRMRLALTFRSVQAKLPTRLLGWVVGTLEVDPAVSPSFDLPADLASCTLVFRTVHGKGKMPPHRDGGWRERQERPLRLPVKKRYQSCLLIEFHKHALGIDRKPAFATLWLKDIPDNRDITTALAVRKSDDRALERARANTSYEIGERVGQITVKFRFWPGLSVYHRGIAEHDADVAEVMEVLDRAEEAKEIGQATLPSDEAGHAYQE</sequence>
<gene>
    <name evidence="10" type="ORF">LshimejAT787_0108860</name>
</gene>
<dbReference type="PANTHER" id="PTHR47348:SF2">
    <property type="entry name" value="MEIOTICALLY UP-REGULATED 190 PROTEIN"/>
    <property type="match status" value="1"/>
</dbReference>
<evidence type="ECO:0000256" key="7">
    <source>
        <dbReference type="SAM" id="Phobius"/>
    </source>
</evidence>
<reference evidence="10" key="1">
    <citation type="submission" date="2022-07" db="EMBL/GenBank/DDBJ databases">
        <title>The genome of Lyophyllum shimeji provides insight into the initial evolution of ectomycorrhizal fungal genome.</title>
        <authorList>
            <person name="Kobayashi Y."/>
            <person name="Shibata T."/>
            <person name="Hirakawa H."/>
            <person name="Shigenobu S."/>
            <person name="Nishiyama T."/>
            <person name="Yamada A."/>
            <person name="Hasebe M."/>
            <person name="Kawaguchi M."/>
        </authorList>
    </citation>
    <scope>NUCLEOTIDE SEQUENCE</scope>
    <source>
        <strain evidence="10">AT787</strain>
    </source>
</reference>
<evidence type="ECO:0000256" key="3">
    <source>
        <dbReference type="ARBA" id="ARBA00023055"/>
    </source>
</evidence>
<evidence type="ECO:0000259" key="8">
    <source>
        <dbReference type="PROSITE" id="PS50004"/>
    </source>
</evidence>
<dbReference type="GO" id="GO:0006869">
    <property type="term" value="P:lipid transport"/>
    <property type="evidence" value="ECO:0007669"/>
    <property type="project" value="UniProtKB-KW"/>
</dbReference>
<dbReference type="AlphaFoldDB" id="A0A9P3UIC3"/>
<dbReference type="Pfam" id="PF25669">
    <property type="entry name" value="SMP_MUG190-like"/>
    <property type="match status" value="1"/>
</dbReference>
<dbReference type="GO" id="GO:0008289">
    <property type="term" value="F:lipid binding"/>
    <property type="evidence" value="ECO:0007669"/>
    <property type="project" value="UniProtKB-KW"/>
</dbReference>
<dbReference type="CDD" id="cd21676">
    <property type="entry name" value="SMP_Mug190"/>
    <property type="match status" value="1"/>
</dbReference>
<protein>
    <submittedName>
        <fullName evidence="10">Uncharacterized protein</fullName>
    </submittedName>
</protein>
<feature type="domain" description="C2" evidence="8">
    <location>
        <begin position="601"/>
        <end position="736"/>
    </location>
</feature>
<keyword evidence="4" id="KW-0446">Lipid-binding</keyword>
<dbReference type="SUPFAM" id="SSF49562">
    <property type="entry name" value="C2 domain (Calcium/lipid-binding domain, CaLB)"/>
    <property type="match status" value="2"/>
</dbReference>
<evidence type="ECO:0000256" key="6">
    <source>
        <dbReference type="SAM" id="MobiDB-lite"/>
    </source>
</evidence>
<evidence type="ECO:0000256" key="4">
    <source>
        <dbReference type="ARBA" id="ARBA00023121"/>
    </source>
</evidence>
<dbReference type="Proteomes" id="UP001063166">
    <property type="component" value="Unassembled WGS sequence"/>
</dbReference>
<accession>A0A9P3UIC3</accession>
<evidence type="ECO:0000256" key="1">
    <source>
        <dbReference type="ARBA" id="ARBA00004370"/>
    </source>
</evidence>
<dbReference type="GO" id="GO:0016020">
    <property type="term" value="C:membrane"/>
    <property type="evidence" value="ECO:0007669"/>
    <property type="project" value="UniProtKB-SubCell"/>
</dbReference>
<dbReference type="Pfam" id="PF00168">
    <property type="entry name" value="C2"/>
    <property type="match status" value="2"/>
</dbReference>
<evidence type="ECO:0000313" key="11">
    <source>
        <dbReference type="Proteomes" id="UP001063166"/>
    </source>
</evidence>
<dbReference type="PROSITE" id="PS50004">
    <property type="entry name" value="C2"/>
    <property type="match status" value="2"/>
</dbReference>
<keyword evidence="5 7" id="KW-0472">Membrane</keyword>
<dbReference type="OrthoDB" id="419768at2759"/>